<dbReference type="InterPro" id="IPR010982">
    <property type="entry name" value="Lambda_DNA-bd_dom_sf"/>
</dbReference>
<organism evidence="6 7">
    <name type="scientific">Roseomonas marmotae</name>
    <dbReference type="NCBI Taxonomy" id="2768161"/>
    <lineage>
        <taxon>Bacteria</taxon>
        <taxon>Pseudomonadati</taxon>
        <taxon>Pseudomonadota</taxon>
        <taxon>Alphaproteobacteria</taxon>
        <taxon>Acetobacterales</taxon>
        <taxon>Roseomonadaceae</taxon>
        <taxon>Roseomonas</taxon>
    </lineage>
</organism>
<gene>
    <name evidence="6" type="ORF">IAI60_01735</name>
</gene>
<dbReference type="Pfam" id="PF13377">
    <property type="entry name" value="Peripla_BP_3"/>
    <property type="match status" value="1"/>
</dbReference>
<keyword evidence="3" id="KW-0804">Transcription</keyword>
<dbReference type="CDD" id="cd01575">
    <property type="entry name" value="PBP1_GntR"/>
    <property type="match status" value="1"/>
</dbReference>
<feature type="region of interest" description="Disordered" evidence="4">
    <location>
        <begin position="1"/>
        <end position="21"/>
    </location>
</feature>
<dbReference type="Pfam" id="PF00356">
    <property type="entry name" value="LacI"/>
    <property type="match status" value="1"/>
</dbReference>
<evidence type="ECO:0000313" key="7">
    <source>
        <dbReference type="Proteomes" id="UP001518990"/>
    </source>
</evidence>
<evidence type="ECO:0000256" key="4">
    <source>
        <dbReference type="SAM" id="MobiDB-lite"/>
    </source>
</evidence>
<feature type="domain" description="HTH lacI-type" evidence="5">
    <location>
        <begin position="1"/>
        <end position="41"/>
    </location>
</feature>
<sequence length="314" mass="33713">MTVSRTMRGSESVTPETRRRVQDAARSIGYVPDRAAGALKAGTGNLVGAIMPNIHNILFAEMLQGLGDGLNSHALALSVGISRRSRAEERRLVGEFLAMRPCGIVLHDTQHLPETRARLQDAGIPIVELGDLPRNPIDMAVSFSNRAAARAVTTHLIGRGYRRIAFVSIPFRSSTSSRLRMAGYRDALRAAGLPFDEDRVIETPGGYPEAEVALDSLWRITPRPDAIFGASDVLAVGMLLAAQRRGISVPRQLAVAGFDDHAVAGAISPRLTSLSIPRYRMGATAADAIVARIRGQSMPAISDLGFELIEGEST</sequence>
<dbReference type="GO" id="GO:0003677">
    <property type="term" value="F:DNA binding"/>
    <property type="evidence" value="ECO:0007669"/>
    <property type="project" value="UniProtKB-KW"/>
</dbReference>
<reference evidence="6 7" key="1">
    <citation type="submission" date="2020-09" db="EMBL/GenBank/DDBJ databases">
        <title>Roseomonas.</title>
        <authorList>
            <person name="Zhu W."/>
        </authorList>
    </citation>
    <scope>NUCLEOTIDE SEQUENCE [LARGE SCALE GENOMIC DNA]</scope>
    <source>
        <strain evidence="6 7">1311</strain>
    </source>
</reference>
<evidence type="ECO:0000313" key="6">
    <source>
        <dbReference type="EMBL" id="MBO1073325.1"/>
    </source>
</evidence>
<dbReference type="SUPFAM" id="SSF53822">
    <property type="entry name" value="Periplasmic binding protein-like I"/>
    <property type="match status" value="1"/>
</dbReference>
<dbReference type="InterPro" id="IPR046335">
    <property type="entry name" value="LacI/GalR-like_sensor"/>
</dbReference>
<feature type="compositionally biased region" description="Polar residues" evidence="4">
    <location>
        <begin position="1"/>
        <end position="15"/>
    </location>
</feature>
<evidence type="ECO:0000259" key="5">
    <source>
        <dbReference type="PROSITE" id="PS50932"/>
    </source>
</evidence>
<dbReference type="Gene3D" id="1.10.260.40">
    <property type="entry name" value="lambda repressor-like DNA-binding domains"/>
    <property type="match status" value="1"/>
</dbReference>
<dbReference type="PANTHER" id="PTHR30146:SF33">
    <property type="entry name" value="TRANSCRIPTIONAL REGULATOR"/>
    <property type="match status" value="1"/>
</dbReference>
<evidence type="ECO:0000256" key="3">
    <source>
        <dbReference type="ARBA" id="ARBA00023163"/>
    </source>
</evidence>
<evidence type="ECO:0000256" key="2">
    <source>
        <dbReference type="ARBA" id="ARBA00023125"/>
    </source>
</evidence>
<dbReference type="SUPFAM" id="SSF47413">
    <property type="entry name" value="lambda repressor-like DNA-binding domains"/>
    <property type="match status" value="1"/>
</dbReference>
<comment type="caution">
    <text evidence="6">The sequence shown here is derived from an EMBL/GenBank/DDBJ whole genome shotgun (WGS) entry which is preliminary data.</text>
</comment>
<dbReference type="Proteomes" id="UP001518990">
    <property type="component" value="Unassembled WGS sequence"/>
</dbReference>
<dbReference type="Gene3D" id="3.40.50.2300">
    <property type="match status" value="2"/>
</dbReference>
<dbReference type="EMBL" id="JACTNF010000001">
    <property type="protein sequence ID" value="MBO1073325.1"/>
    <property type="molecule type" value="Genomic_DNA"/>
</dbReference>
<proteinExistence type="predicted"/>
<evidence type="ECO:0000256" key="1">
    <source>
        <dbReference type="ARBA" id="ARBA00023015"/>
    </source>
</evidence>
<dbReference type="SMART" id="SM00354">
    <property type="entry name" value="HTH_LACI"/>
    <property type="match status" value="1"/>
</dbReference>
<dbReference type="InterPro" id="IPR000843">
    <property type="entry name" value="HTH_LacI"/>
</dbReference>
<keyword evidence="2 6" id="KW-0238">DNA-binding</keyword>
<keyword evidence="1" id="KW-0805">Transcription regulation</keyword>
<dbReference type="PANTHER" id="PTHR30146">
    <property type="entry name" value="LACI-RELATED TRANSCRIPTIONAL REPRESSOR"/>
    <property type="match status" value="1"/>
</dbReference>
<protein>
    <submittedName>
        <fullName evidence="6">LacI family DNA-binding transcriptional regulator</fullName>
    </submittedName>
</protein>
<name>A0ABS3K8S3_9PROT</name>
<accession>A0ABS3K8S3</accession>
<keyword evidence="7" id="KW-1185">Reference proteome</keyword>
<dbReference type="CDD" id="cd01392">
    <property type="entry name" value="HTH_LacI"/>
    <property type="match status" value="1"/>
</dbReference>
<dbReference type="PROSITE" id="PS50932">
    <property type="entry name" value="HTH_LACI_2"/>
    <property type="match status" value="1"/>
</dbReference>
<dbReference type="InterPro" id="IPR028082">
    <property type="entry name" value="Peripla_BP_I"/>
</dbReference>